<evidence type="ECO:0000313" key="2">
    <source>
        <dbReference type="Proteomes" id="UP000033070"/>
    </source>
</evidence>
<organism evidence="1 2">
    <name type="scientific">Ferriphaselus amnicola</name>
    <dbReference type="NCBI Taxonomy" id="1188319"/>
    <lineage>
        <taxon>Bacteria</taxon>
        <taxon>Pseudomonadati</taxon>
        <taxon>Pseudomonadota</taxon>
        <taxon>Betaproteobacteria</taxon>
        <taxon>Nitrosomonadales</taxon>
        <taxon>Gallionellaceae</taxon>
        <taxon>Ferriphaselus</taxon>
    </lineage>
</organism>
<name>A0A2Z6GEK3_9PROT</name>
<reference evidence="1 2" key="1">
    <citation type="submission" date="2018-06" db="EMBL/GenBank/DDBJ databases">
        <title>OYT1 Genome Sequencing.</title>
        <authorList>
            <person name="Kato S."/>
            <person name="Itoh T."/>
            <person name="Ohkuma M."/>
        </authorList>
    </citation>
    <scope>NUCLEOTIDE SEQUENCE [LARGE SCALE GENOMIC DNA]</scope>
    <source>
        <strain evidence="1 2">OYT1</strain>
    </source>
</reference>
<dbReference type="EMBL" id="AP018738">
    <property type="protein sequence ID" value="BBE51850.1"/>
    <property type="molecule type" value="Genomic_DNA"/>
</dbReference>
<sequence>MLNDTGHSSTTDSMTAMADFQSFFISTKADRLINSTGTNMYV</sequence>
<dbReference type="Proteomes" id="UP000033070">
    <property type="component" value="Chromosome"/>
</dbReference>
<protein>
    <submittedName>
        <fullName evidence="1">Uncharacterized protein</fullName>
    </submittedName>
</protein>
<proteinExistence type="predicted"/>
<keyword evidence="2" id="KW-1185">Reference proteome</keyword>
<accession>A0A2Z6GEK3</accession>
<dbReference type="KEGG" id="fam:OYT1_ch2335"/>
<dbReference type="AlphaFoldDB" id="A0A2Z6GEK3"/>
<gene>
    <name evidence="1" type="ORF">OYT1_ch2335</name>
</gene>
<evidence type="ECO:0000313" key="1">
    <source>
        <dbReference type="EMBL" id="BBE51850.1"/>
    </source>
</evidence>